<comment type="caution">
    <text evidence="1">The sequence shown here is derived from an EMBL/GenBank/DDBJ whole genome shotgun (WGS) entry which is preliminary data.</text>
</comment>
<evidence type="ECO:0000313" key="1">
    <source>
        <dbReference type="EMBL" id="KAH3690367.1"/>
    </source>
</evidence>
<keyword evidence="2" id="KW-1185">Reference proteome</keyword>
<protein>
    <submittedName>
        <fullName evidence="1">Uncharacterized protein</fullName>
    </submittedName>
</protein>
<proteinExistence type="predicted"/>
<evidence type="ECO:0000313" key="2">
    <source>
        <dbReference type="Proteomes" id="UP000828390"/>
    </source>
</evidence>
<organism evidence="1 2">
    <name type="scientific">Dreissena polymorpha</name>
    <name type="common">Zebra mussel</name>
    <name type="synonym">Mytilus polymorpha</name>
    <dbReference type="NCBI Taxonomy" id="45954"/>
    <lineage>
        <taxon>Eukaryota</taxon>
        <taxon>Metazoa</taxon>
        <taxon>Spiralia</taxon>
        <taxon>Lophotrochozoa</taxon>
        <taxon>Mollusca</taxon>
        <taxon>Bivalvia</taxon>
        <taxon>Autobranchia</taxon>
        <taxon>Heteroconchia</taxon>
        <taxon>Euheterodonta</taxon>
        <taxon>Imparidentia</taxon>
        <taxon>Neoheterodontei</taxon>
        <taxon>Myida</taxon>
        <taxon>Dreissenoidea</taxon>
        <taxon>Dreissenidae</taxon>
        <taxon>Dreissena</taxon>
    </lineage>
</organism>
<dbReference type="AlphaFoldDB" id="A0A9D4B5V4"/>
<dbReference type="Proteomes" id="UP000828390">
    <property type="component" value="Unassembled WGS sequence"/>
</dbReference>
<reference evidence="1" key="2">
    <citation type="submission" date="2020-11" db="EMBL/GenBank/DDBJ databases">
        <authorList>
            <person name="McCartney M.A."/>
            <person name="Auch B."/>
            <person name="Kono T."/>
            <person name="Mallez S."/>
            <person name="Becker A."/>
            <person name="Gohl D.M."/>
            <person name="Silverstein K.A.T."/>
            <person name="Koren S."/>
            <person name="Bechman K.B."/>
            <person name="Herman A."/>
            <person name="Abrahante J.E."/>
            <person name="Garbe J."/>
        </authorList>
    </citation>
    <scope>NUCLEOTIDE SEQUENCE</scope>
    <source>
        <strain evidence="1">Duluth1</strain>
        <tissue evidence="1">Whole animal</tissue>
    </source>
</reference>
<sequence>MVADVMVLAWWRWLRTWRWLLCCDGGSGSIDSDCGGVSGGVGGCGGSNNGMVVVAAVAMYMLVVMV</sequence>
<gene>
    <name evidence="1" type="ORF">DPMN_193571</name>
</gene>
<name>A0A9D4B5V4_DREPO</name>
<accession>A0A9D4B5V4</accession>
<reference evidence="1" key="1">
    <citation type="journal article" date="2019" name="bioRxiv">
        <title>The Genome of the Zebra Mussel, Dreissena polymorpha: A Resource for Invasive Species Research.</title>
        <authorList>
            <person name="McCartney M.A."/>
            <person name="Auch B."/>
            <person name="Kono T."/>
            <person name="Mallez S."/>
            <person name="Zhang Y."/>
            <person name="Obille A."/>
            <person name="Becker A."/>
            <person name="Abrahante J.E."/>
            <person name="Garbe J."/>
            <person name="Badalamenti J.P."/>
            <person name="Herman A."/>
            <person name="Mangelson H."/>
            <person name="Liachko I."/>
            <person name="Sullivan S."/>
            <person name="Sone E.D."/>
            <person name="Koren S."/>
            <person name="Silverstein K.A.T."/>
            <person name="Beckman K.B."/>
            <person name="Gohl D.M."/>
        </authorList>
    </citation>
    <scope>NUCLEOTIDE SEQUENCE</scope>
    <source>
        <strain evidence="1">Duluth1</strain>
        <tissue evidence="1">Whole animal</tissue>
    </source>
</reference>
<dbReference type="EMBL" id="JAIWYP010000066">
    <property type="protein sequence ID" value="KAH3690367.1"/>
    <property type="molecule type" value="Genomic_DNA"/>
</dbReference>